<organism evidence="2">
    <name type="scientific">Thermofilum pendens</name>
    <dbReference type="NCBI Taxonomy" id="2269"/>
    <lineage>
        <taxon>Archaea</taxon>
        <taxon>Thermoproteota</taxon>
        <taxon>Thermoprotei</taxon>
        <taxon>Thermofilales</taxon>
        <taxon>Thermofilaceae</taxon>
        <taxon>Thermofilum</taxon>
    </lineage>
</organism>
<gene>
    <name evidence="2" type="ORF">ENV88_01500</name>
</gene>
<accession>A0A7C3SN98</accession>
<dbReference type="InterPro" id="IPR009956">
    <property type="entry name" value="Post-segregation_anti-tox_CcdA"/>
</dbReference>
<evidence type="ECO:0000313" key="2">
    <source>
        <dbReference type="EMBL" id="HGB24728.1"/>
    </source>
</evidence>
<dbReference type="Pfam" id="PF07362">
    <property type="entry name" value="CcdA"/>
    <property type="match status" value="1"/>
</dbReference>
<proteinExistence type="predicted"/>
<sequence length="74" mass="8831">MPTDVLSVRVGKELKEEALRLGVDIRAVVERALEEEVRRVKRERFRRLLEEALEGCEVTVEEWVRAVRETRRER</sequence>
<protein>
    <submittedName>
        <fullName evidence="2">DUF4145 domain-containing protein</fullName>
    </submittedName>
</protein>
<dbReference type="AlphaFoldDB" id="A0A7C3SN98"/>
<dbReference type="EMBL" id="DTIB01000033">
    <property type="protein sequence ID" value="HGB24728.1"/>
    <property type="molecule type" value="Genomic_DNA"/>
</dbReference>
<reference evidence="2" key="1">
    <citation type="journal article" date="2020" name="mSystems">
        <title>Genome- and Community-Level Interaction Insights into Carbon Utilization and Element Cycling Functions of Hydrothermarchaeota in Hydrothermal Sediment.</title>
        <authorList>
            <person name="Zhou Z."/>
            <person name="Liu Y."/>
            <person name="Xu W."/>
            <person name="Pan J."/>
            <person name="Luo Z.H."/>
            <person name="Li M."/>
        </authorList>
    </citation>
    <scope>NUCLEOTIDE SEQUENCE [LARGE SCALE GENOMIC DNA]</scope>
    <source>
        <strain evidence="2">SpSt-8</strain>
    </source>
</reference>
<evidence type="ECO:0000256" key="1">
    <source>
        <dbReference type="ARBA" id="ARBA00022649"/>
    </source>
</evidence>
<comment type="caution">
    <text evidence="2">The sequence shown here is derived from an EMBL/GenBank/DDBJ whole genome shotgun (WGS) entry which is preliminary data.</text>
</comment>
<keyword evidence="1" id="KW-1277">Toxin-antitoxin system</keyword>
<name>A0A7C3SN98_THEPE</name>